<dbReference type="InterPro" id="IPR018197">
    <property type="entry name" value="Glycerate_kinase_RE-like"/>
</dbReference>
<evidence type="ECO:0000313" key="5">
    <source>
        <dbReference type="EMBL" id="BCB69882.1"/>
    </source>
</evidence>
<reference evidence="5 10" key="3">
    <citation type="submission" date="2020-03" db="EMBL/GenBank/DDBJ databases">
        <title>Complete Genome Sequence of Halomonas meridiana strain Eplume2, isolated from hydrothermal-plume in the north east Pacific Ocean.</title>
        <authorList>
            <person name="Kurihara Y."/>
            <person name="Kawai S."/>
            <person name="Sakai A."/>
            <person name="Galipon J."/>
            <person name="Arakawa K."/>
        </authorList>
    </citation>
    <scope>NUCLEOTIDE SEQUENCE [LARGE SCALE GENOMIC DNA]</scope>
    <source>
        <strain evidence="5 10">Eplume2</strain>
    </source>
</reference>
<evidence type="ECO:0000313" key="8">
    <source>
        <dbReference type="Proteomes" id="UP000185024"/>
    </source>
</evidence>
<dbReference type="OrthoDB" id="9774290at2"/>
<dbReference type="STRING" id="77097.SAMN04490369_106710"/>
<dbReference type="NCBIfam" id="TIGR00045">
    <property type="entry name" value="glycerate kinase"/>
    <property type="match status" value="1"/>
</dbReference>
<reference evidence="6 9" key="1">
    <citation type="submission" date="2016-10" db="EMBL/GenBank/DDBJ databases">
        <authorList>
            <person name="de Groot N.N."/>
        </authorList>
    </citation>
    <scope>NUCLEOTIDE SEQUENCE [LARGE SCALE GENOMIC DNA]</scope>
    <source>
        <strain evidence="6 9">558</strain>
    </source>
</reference>
<dbReference type="Proteomes" id="UP000199493">
    <property type="component" value="Unassembled WGS sequence"/>
</dbReference>
<dbReference type="PIRSF" id="PIRSF006078">
    <property type="entry name" value="GlxK"/>
    <property type="match status" value="1"/>
</dbReference>
<dbReference type="Proteomes" id="UP000185024">
    <property type="component" value="Unassembled WGS sequence"/>
</dbReference>
<gene>
    <name evidence="5" type="ORF">HMEPL2_02330</name>
    <name evidence="6" type="ORF">SAMN04490369_106710</name>
    <name evidence="7" type="ORF">SAMN05878438_1101</name>
</gene>
<organism evidence="7 8">
    <name type="scientific">Vreelandella aquamarina</name>
    <dbReference type="NCBI Taxonomy" id="77097"/>
    <lineage>
        <taxon>Bacteria</taxon>
        <taxon>Pseudomonadati</taxon>
        <taxon>Pseudomonadota</taxon>
        <taxon>Gammaproteobacteria</taxon>
        <taxon>Oceanospirillales</taxon>
        <taxon>Halomonadaceae</taxon>
        <taxon>Vreelandella</taxon>
    </lineage>
</organism>
<dbReference type="Pfam" id="PF02595">
    <property type="entry name" value="Gly_kinase"/>
    <property type="match status" value="1"/>
</dbReference>
<evidence type="ECO:0000313" key="10">
    <source>
        <dbReference type="Proteomes" id="UP000501053"/>
    </source>
</evidence>
<evidence type="ECO:0000313" key="9">
    <source>
        <dbReference type="Proteomes" id="UP000199493"/>
    </source>
</evidence>
<dbReference type="Proteomes" id="UP000501053">
    <property type="component" value="Chromosome"/>
</dbReference>
<reference evidence="7 8" key="2">
    <citation type="submission" date="2016-11" db="EMBL/GenBank/DDBJ databases">
        <authorList>
            <person name="Jaros S."/>
            <person name="Januszkiewicz K."/>
            <person name="Wedrychowicz H."/>
        </authorList>
    </citation>
    <scope>NUCLEOTIDE SEQUENCE [LARGE SCALE GENOMIC DNA]</scope>
    <source>
        <strain evidence="7 8">ACAM 239</strain>
    </source>
</reference>
<keyword evidence="3 4" id="KW-0418">Kinase</keyword>
<dbReference type="GO" id="GO:0031388">
    <property type="term" value="P:organic acid phosphorylation"/>
    <property type="evidence" value="ECO:0007669"/>
    <property type="project" value="UniProtKB-UniRule"/>
</dbReference>
<dbReference type="EMBL" id="FODB01000067">
    <property type="protein sequence ID" value="SEO30412.1"/>
    <property type="molecule type" value="Genomic_DNA"/>
</dbReference>
<name>A0A1N6CX86_9GAMM</name>
<dbReference type="PANTHER" id="PTHR21599:SF0">
    <property type="entry name" value="GLYCERATE KINASE"/>
    <property type="match status" value="1"/>
</dbReference>
<dbReference type="InterPro" id="IPR004381">
    <property type="entry name" value="Glycerate_kinase"/>
</dbReference>
<accession>A0A1N6CX86</accession>
<dbReference type="EMBL" id="FSQX01000001">
    <property type="protein sequence ID" value="SIN63063.1"/>
    <property type="molecule type" value="Genomic_DNA"/>
</dbReference>
<evidence type="ECO:0000313" key="6">
    <source>
        <dbReference type="EMBL" id="SEO30412.1"/>
    </source>
</evidence>
<sequence>MNILIAPDSYKGSLSATEAAAAMARGFKRGCPDAQITQCPLADGGEGTLDVLLVSGYATRQTRSVIDAYGREHQAAWGWDEQNATAFIELAQASGLCADMASKPGAVERASTFGVGQLIREALDKQVQHIVLTLGGSATNDAGAGMLTALGAQLLDAEGHCLPLGAAALERVQRVALDALDPRLASVSFTAAVDVSNPLLGQNGATAIFGPQKGVAAGSVTRLDRALANFARCLCLALDKPLVDFPGAGAAGGMGFAAQVALGAELTPGIELVMRHCQFDCLLKKCDWVVTGEGRLDGQSLAGKTPIGVSKAAAVQGVPVVVLAGSLGDGWQNAYQAGVTAAFSLVDGPVLLVDAIAHTNKLIEDRCEALARLMTVNQINNLPKEVFSHANS</sequence>
<dbReference type="SUPFAM" id="SSF110738">
    <property type="entry name" value="Glycerate kinase I"/>
    <property type="match status" value="1"/>
</dbReference>
<proteinExistence type="inferred from homology"/>
<dbReference type="Gene3D" id="3.90.1510.10">
    <property type="entry name" value="Glycerate kinase, domain 2"/>
    <property type="match status" value="1"/>
</dbReference>
<dbReference type="AlphaFoldDB" id="A0A1N6CX86"/>
<keyword evidence="10" id="KW-1185">Reference proteome</keyword>
<dbReference type="InterPro" id="IPR018193">
    <property type="entry name" value="Glyc_kinase_flavodox-like_fold"/>
</dbReference>
<evidence type="ECO:0000256" key="4">
    <source>
        <dbReference type="PIRNR" id="PIRNR006078"/>
    </source>
</evidence>
<evidence type="ECO:0000256" key="1">
    <source>
        <dbReference type="ARBA" id="ARBA00006284"/>
    </source>
</evidence>
<evidence type="ECO:0000256" key="2">
    <source>
        <dbReference type="ARBA" id="ARBA00022679"/>
    </source>
</evidence>
<keyword evidence="2 4" id="KW-0808">Transferase</keyword>
<dbReference type="InterPro" id="IPR036129">
    <property type="entry name" value="Glycerate_kinase_sf"/>
</dbReference>
<evidence type="ECO:0000256" key="3">
    <source>
        <dbReference type="ARBA" id="ARBA00022777"/>
    </source>
</evidence>
<dbReference type="Gene3D" id="3.40.50.10350">
    <property type="entry name" value="Glycerate kinase, domain 1"/>
    <property type="match status" value="1"/>
</dbReference>
<accession>A0A1H8NLH9</accession>
<comment type="similarity">
    <text evidence="1 4">Belongs to the glycerate kinase type-1 family.</text>
</comment>
<protein>
    <submittedName>
        <fullName evidence="7">Glycerate kinase</fullName>
    </submittedName>
</protein>
<dbReference type="EMBL" id="AP022869">
    <property type="protein sequence ID" value="BCB69882.1"/>
    <property type="molecule type" value="Genomic_DNA"/>
</dbReference>
<dbReference type="PANTHER" id="PTHR21599">
    <property type="entry name" value="GLYCERATE KINASE"/>
    <property type="match status" value="1"/>
</dbReference>
<dbReference type="GO" id="GO:0008887">
    <property type="term" value="F:glycerate kinase activity"/>
    <property type="evidence" value="ECO:0007669"/>
    <property type="project" value="UniProtKB-UniRule"/>
</dbReference>
<evidence type="ECO:0000313" key="7">
    <source>
        <dbReference type="EMBL" id="SIN63063.1"/>
    </source>
</evidence>
<dbReference type="GeneID" id="97278033"/>
<dbReference type="RefSeq" id="WP_044630409.1">
    <property type="nucleotide sequence ID" value="NZ_AP022869.1"/>
</dbReference>